<dbReference type="Proteomes" id="UP000179233">
    <property type="component" value="Unassembled WGS sequence"/>
</dbReference>
<dbReference type="Pfam" id="PF08889">
    <property type="entry name" value="WbqC"/>
    <property type="match status" value="1"/>
</dbReference>
<dbReference type="InterPro" id="IPR014985">
    <property type="entry name" value="WbqC"/>
</dbReference>
<proteinExistence type="predicted"/>
<name>A0A1G1VUY4_9BACT</name>
<gene>
    <name evidence="1" type="ORF">A2786_06280</name>
</gene>
<accession>A0A1G1VUY4</accession>
<evidence type="ECO:0000313" key="1">
    <source>
        <dbReference type="EMBL" id="OGY19114.1"/>
    </source>
</evidence>
<protein>
    <recommendedName>
        <fullName evidence="3">WbqC-like protein</fullName>
    </recommendedName>
</protein>
<reference evidence="1 2" key="1">
    <citation type="journal article" date="2016" name="Nat. Commun.">
        <title>Thousands of microbial genomes shed light on interconnected biogeochemical processes in an aquifer system.</title>
        <authorList>
            <person name="Anantharaman K."/>
            <person name="Brown C.T."/>
            <person name="Hug L.A."/>
            <person name="Sharon I."/>
            <person name="Castelle C.J."/>
            <person name="Probst A.J."/>
            <person name="Thomas B.C."/>
            <person name="Singh A."/>
            <person name="Wilkins M.J."/>
            <person name="Karaoz U."/>
            <person name="Brodie E.L."/>
            <person name="Williams K.H."/>
            <person name="Hubbard S.S."/>
            <person name="Banfield J.F."/>
        </authorList>
    </citation>
    <scope>NUCLEOTIDE SEQUENCE [LARGE SCALE GENOMIC DNA]</scope>
</reference>
<comment type="caution">
    <text evidence="1">The sequence shown here is derived from an EMBL/GenBank/DDBJ whole genome shotgun (WGS) entry which is preliminary data.</text>
</comment>
<organism evidence="1 2">
    <name type="scientific">Candidatus Chisholmbacteria bacterium RIFCSPHIGHO2_01_FULL_52_32</name>
    <dbReference type="NCBI Taxonomy" id="1797591"/>
    <lineage>
        <taxon>Bacteria</taxon>
        <taxon>Candidatus Chisholmiibacteriota</taxon>
    </lineage>
</organism>
<sequence length="218" mass="25390">MHQPEYLPYLGHVAKIALADLYVFYDDVRFEKGGFQNRNRILINARWNWLTVPVAQKYHQNINDVRISGSYWKNNHLKTLKQVYGDIGTLQDIYERDYDLLVDLNISTTAWIMRELGITTPTLRSSQLKSKDEDKIQRVISICKELKATAFVSGIGAKTYINESMFNNEQIVLIYNKWIDQHDPPLSTIHYLLTLGKKTVARMLKKHVDSVRRAYAVE</sequence>
<dbReference type="AlphaFoldDB" id="A0A1G1VUY4"/>
<dbReference type="EMBL" id="MHCJ01000001">
    <property type="protein sequence ID" value="OGY19114.1"/>
    <property type="molecule type" value="Genomic_DNA"/>
</dbReference>
<evidence type="ECO:0000313" key="2">
    <source>
        <dbReference type="Proteomes" id="UP000179233"/>
    </source>
</evidence>
<evidence type="ECO:0008006" key="3">
    <source>
        <dbReference type="Google" id="ProtNLM"/>
    </source>
</evidence>